<evidence type="ECO:0000256" key="19">
    <source>
        <dbReference type="HAMAP-Rule" id="MF_00037"/>
    </source>
</evidence>
<keyword evidence="22" id="KW-1185">Reference proteome</keyword>
<dbReference type="Gene3D" id="3.30.43.10">
    <property type="entry name" value="Uridine Diphospho-n-acetylenolpyruvylglucosamine Reductase, domain 2"/>
    <property type="match status" value="1"/>
</dbReference>
<evidence type="ECO:0000256" key="4">
    <source>
        <dbReference type="ARBA" id="ARBA00004752"/>
    </source>
</evidence>
<dbReference type="InterPro" id="IPR006094">
    <property type="entry name" value="Oxid_FAD_bind_N"/>
</dbReference>
<keyword evidence="14 19" id="KW-0560">Oxidoreductase</keyword>
<dbReference type="InterPro" id="IPR003170">
    <property type="entry name" value="MurB"/>
</dbReference>
<evidence type="ECO:0000313" key="22">
    <source>
        <dbReference type="Proteomes" id="UP001157733"/>
    </source>
</evidence>
<dbReference type="EMBL" id="OX336137">
    <property type="protein sequence ID" value="CAI2717693.1"/>
    <property type="molecule type" value="Genomic_DNA"/>
</dbReference>
<dbReference type="HAMAP" id="MF_00037">
    <property type="entry name" value="MurB"/>
    <property type="match status" value="1"/>
</dbReference>
<keyword evidence="8 19" id="KW-0132">Cell division</keyword>
<keyword evidence="15 19" id="KW-0131">Cell cycle</keyword>
<organism evidence="21 22">
    <name type="scientific">Nitrospina watsonii</name>
    <dbReference type="NCBI Taxonomy" id="1323948"/>
    <lineage>
        <taxon>Bacteria</taxon>
        <taxon>Pseudomonadati</taxon>
        <taxon>Nitrospinota/Tectimicrobiota group</taxon>
        <taxon>Nitrospinota</taxon>
        <taxon>Nitrospinia</taxon>
        <taxon>Nitrospinales</taxon>
        <taxon>Nitrospinaceae</taxon>
        <taxon>Nitrospina</taxon>
    </lineage>
</organism>
<evidence type="ECO:0000256" key="5">
    <source>
        <dbReference type="ARBA" id="ARBA00012518"/>
    </source>
</evidence>
<evidence type="ECO:0000256" key="15">
    <source>
        <dbReference type="ARBA" id="ARBA00023306"/>
    </source>
</evidence>
<dbReference type="InterPro" id="IPR016166">
    <property type="entry name" value="FAD-bd_PCMH"/>
</dbReference>
<dbReference type="Gene3D" id="3.30.465.10">
    <property type="match status" value="1"/>
</dbReference>
<evidence type="ECO:0000256" key="12">
    <source>
        <dbReference type="ARBA" id="ARBA00022960"/>
    </source>
</evidence>
<protein>
    <recommendedName>
        <fullName evidence="6 19">UDP-N-acetylenolpyruvoylglucosamine reductase</fullName>
        <ecNumber evidence="5 19">1.3.1.98</ecNumber>
    </recommendedName>
    <alternativeName>
        <fullName evidence="17 19">UDP-N-acetylmuramate dehydrogenase</fullName>
    </alternativeName>
</protein>
<dbReference type="Gene3D" id="3.90.78.10">
    <property type="entry name" value="UDP-N-acetylenolpyruvoylglucosamine reductase, C-terminal domain"/>
    <property type="match status" value="1"/>
</dbReference>
<evidence type="ECO:0000313" key="21">
    <source>
        <dbReference type="EMBL" id="CAI2717693.1"/>
    </source>
</evidence>
<evidence type="ECO:0000256" key="2">
    <source>
        <dbReference type="ARBA" id="ARBA00003921"/>
    </source>
</evidence>
<dbReference type="InterPro" id="IPR016167">
    <property type="entry name" value="FAD-bd_PCMH_sub1"/>
</dbReference>
<feature type="active site" evidence="19">
    <location>
        <position position="225"/>
    </location>
</feature>
<dbReference type="NCBIfam" id="NF010480">
    <property type="entry name" value="PRK13905.1"/>
    <property type="match status" value="1"/>
</dbReference>
<keyword evidence="9 19" id="KW-0285">Flavoprotein</keyword>
<evidence type="ECO:0000259" key="20">
    <source>
        <dbReference type="PROSITE" id="PS51387"/>
    </source>
</evidence>
<feature type="domain" description="FAD-binding PCMH-type" evidence="20">
    <location>
        <begin position="72"/>
        <end position="246"/>
    </location>
</feature>
<keyword evidence="10 19" id="KW-0274">FAD</keyword>
<dbReference type="GO" id="GO:0008762">
    <property type="term" value="F:UDP-N-acetylmuramate dehydrogenase activity"/>
    <property type="evidence" value="ECO:0007669"/>
    <property type="project" value="UniProtKB-EC"/>
</dbReference>
<dbReference type="PROSITE" id="PS51387">
    <property type="entry name" value="FAD_PCMH"/>
    <property type="match status" value="1"/>
</dbReference>
<dbReference type="EC" id="1.3.1.98" evidence="5 19"/>
<feature type="active site" description="Proton donor" evidence="19">
    <location>
        <position position="275"/>
    </location>
</feature>
<keyword evidence="13 19" id="KW-0573">Peptidoglycan synthesis</keyword>
<evidence type="ECO:0000256" key="7">
    <source>
        <dbReference type="ARBA" id="ARBA00022490"/>
    </source>
</evidence>
<evidence type="ECO:0000256" key="1">
    <source>
        <dbReference type="ARBA" id="ARBA00001974"/>
    </source>
</evidence>
<evidence type="ECO:0000256" key="6">
    <source>
        <dbReference type="ARBA" id="ARBA00015188"/>
    </source>
</evidence>
<feature type="active site" evidence="19">
    <location>
        <position position="345"/>
    </location>
</feature>
<dbReference type="Pfam" id="PF01565">
    <property type="entry name" value="FAD_binding_4"/>
    <property type="match status" value="1"/>
</dbReference>
<proteinExistence type="inferred from homology"/>
<keyword evidence="7 19" id="KW-0963">Cytoplasm</keyword>
<accession>A0ABN8VVK6</accession>
<comment type="catalytic activity">
    <reaction evidence="18 19">
        <text>UDP-N-acetyl-alpha-D-muramate + NADP(+) = UDP-N-acetyl-3-O-(1-carboxyvinyl)-alpha-D-glucosamine + NADPH + H(+)</text>
        <dbReference type="Rhea" id="RHEA:12248"/>
        <dbReference type="ChEBI" id="CHEBI:15378"/>
        <dbReference type="ChEBI" id="CHEBI:57783"/>
        <dbReference type="ChEBI" id="CHEBI:58349"/>
        <dbReference type="ChEBI" id="CHEBI:68483"/>
        <dbReference type="ChEBI" id="CHEBI:70757"/>
        <dbReference type="EC" id="1.3.1.98"/>
    </reaction>
</comment>
<dbReference type="PANTHER" id="PTHR21071:SF4">
    <property type="entry name" value="UDP-N-ACETYLENOLPYRUVOYLGLUCOSAMINE REDUCTASE"/>
    <property type="match status" value="1"/>
</dbReference>
<dbReference type="RefSeq" id="WP_282010613.1">
    <property type="nucleotide sequence ID" value="NZ_OX336137.1"/>
</dbReference>
<dbReference type="Proteomes" id="UP001157733">
    <property type="component" value="Chromosome"/>
</dbReference>
<keyword evidence="12 19" id="KW-0133">Cell shape</keyword>
<dbReference type="Pfam" id="PF02873">
    <property type="entry name" value="MurB_C"/>
    <property type="match status" value="1"/>
</dbReference>
<name>A0ABN8VVK6_9BACT</name>
<comment type="pathway">
    <text evidence="4 19">Cell wall biogenesis; peptidoglycan biosynthesis.</text>
</comment>
<evidence type="ECO:0000256" key="11">
    <source>
        <dbReference type="ARBA" id="ARBA00022857"/>
    </source>
</evidence>
<evidence type="ECO:0000256" key="9">
    <source>
        <dbReference type="ARBA" id="ARBA00022630"/>
    </source>
</evidence>
<evidence type="ECO:0000256" key="16">
    <source>
        <dbReference type="ARBA" id="ARBA00023316"/>
    </source>
</evidence>
<gene>
    <name evidence="19 21" type="primary">murB</name>
    <name evidence="21" type="ORF">NSPWAT_0834</name>
</gene>
<dbReference type="NCBIfam" id="TIGR00179">
    <property type="entry name" value="murB"/>
    <property type="match status" value="1"/>
</dbReference>
<keyword evidence="11 19" id="KW-0521">NADP</keyword>
<evidence type="ECO:0000256" key="10">
    <source>
        <dbReference type="ARBA" id="ARBA00022827"/>
    </source>
</evidence>
<comment type="cofactor">
    <cofactor evidence="1 19">
        <name>FAD</name>
        <dbReference type="ChEBI" id="CHEBI:57692"/>
    </cofactor>
</comment>
<evidence type="ECO:0000256" key="13">
    <source>
        <dbReference type="ARBA" id="ARBA00022984"/>
    </source>
</evidence>
<dbReference type="InterPro" id="IPR036635">
    <property type="entry name" value="MurB_C_sf"/>
</dbReference>
<reference evidence="21 22" key="1">
    <citation type="submission" date="2022-09" db="EMBL/GenBank/DDBJ databases">
        <authorList>
            <person name="Kop L."/>
        </authorList>
    </citation>
    <scope>NUCLEOTIDE SEQUENCE [LARGE SCALE GENOMIC DNA]</scope>
    <source>
        <strain evidence="21 22">347</strain>
    </source>
</reference>
<dbReference type="SUPFAM" id="SSF56194">
    <property type="entry name" value="Uridine diphospho-N-Acetylenolpyruvylglucosamine reductase, MurB, C-terminal domain"/>
    <property type="match status" value="1"/>
</dbReference>
<evidence type="ECO:0000256" key="8">
    <source>
        <dbReference type="ARBA" id="ARBA00022618"/>
    </source>
</evidence>
<sequence>MLNDPWKSRLIRFAHMNHGHNVHFATVTDVPKTILGKKFFKRNAMTRSMKWLDTLQGEVRQNELMSRHTSLCVGGPADYFIIPKSLEDIKTILKNRGEMPVFVLGEGTNLLVADRGISGIVISIKEIFKAIQTPIFSRLSSGEEVASVRVGAGAKMSYLVKYLAKYSLTGIEDLVGIPGSLGGAVVMNAGADGTEIGDVIRSVTRINDDGEVEVLTREELVFQYRKTTFPTPGGIVIEAELKLKKGDHMAVQKAIDQHLDRRRQKQPLTLPNSGSVFKNPEGDTAGRLIEEAGLKGFSIGDAAVSIKHANFIVNQGGAAAADILELIETVQKVVKDKTGIDLETEIVVTGDWD</sequence>
<dbReference type="InterPro" id="IPR016169">
    <property type="entry name" value="FAD-bd_PCMH_sub2"/>
</dbReference>
<evidence type="ECO:0000256" key="17">
    <source>
        <dbReference type="ARBA" id="ARBA00031026"/>
    </source>
</evidence>
<comment type="subcellular location">
    <subcellularLocation>
        <location evidence="3 19">Cytoplasm</location>
    </subcellularLocation>
</comment>
<dbReference type="SUPFAM" id="SSF56176">
    <property type="entry name" value="FAD-binding/transporter-associated domain-like"/>
    <property type="match status" value="1"/>
</dbReference>
<evidence type="ECO:0000256" key="14">
    <source>
        <dbReference type="ARBA" id="ARBA00023002"/>
    </source>
</evidence>
<dbReference type="PANTHER" id="PTHR21071">
    <property type="entry name" value="UDP-N-ACETYLENOLPYRUVOYLGLUCOSAMINE REDUCTASE"/>
    <property type="match status" value="1"/>
</dbReference>
<dbReference type="InterPro" id="IPR011601">
    <property type="entry name" value="MurB_C"/>
</dbReference>
<keyword evidence="16 19" id="KW-0961">Cell wall biogenesis/degradation</keyword>
<comment type="similarity">
    <text evidence="19">Belongs to the MurB family.</text>
</comment>
<dbReference type="InterPro" id="IPR036318">
    <property type="entry name" value="FAD-bd_PCMH-like_sf"/>
</dbReference>
<comment type="function">
    <text evidence="2 19">Cell wall formation.</text>
</comment>
<evidence type="ECO:0000256" key="18">
    <source>
        <dbReference type="ARBA" id="ARBA00048914"/>
    </source>
</evidence>
<evidence type="ECO:0000256" key="3">
    <source>
        <dbReference type="ARBA" id="ARBA00004496"/>
    </source>
</evidence>